<feature type="transmembrane region" description="Helical" evidence="5">
    <location>
        <begin position="117"/>
        <end position="134"/>
    </location>
</feature>
<keyword evidence="3 5" id="KW-1133">Transmembrane helix</keyword>
<feature type="transmembrane region" description="Helical" evidence="5">
    <location>
        <begin position="95"/>
        <end position="111"/>
    </location>
</feature>
<keyword evidence="2 5" id="KW-0812">Transmembrane</keyword>
<evidence type="ECO:0000256" key="3">
    <source>
        <dbReference type="ARBA" id="ARBA00022989"/>
    </source>
</evidence>
<dbReference type="InterPro" id="IPR051533">
    <property type="entry name" value="WaaL-like"/>
</dbReference>
<dbReference type="Pfam" id="PF04932">
    <property type="entry name" value="Wzy_C"/>
    <property type="match status" value="1"/>
</dbReference>
<feature type="transmembrane region" description="Helical" evidence="5">
    <location>
        <begin position="146"/>
        <end position="169"/>
    </location>
</feature>
<evidence type="ECO:0000313" key="8">
    <source>
        <dbReference type="Proteomes" id="UP001163336"/>
    </source>
</evidence>
<dbReference type="EMBL" id="AP026966">
    <property type="protein sequence ID" value="BDT57024.1"/>
    <property type="molecule type" value="Genomic_DNA"/>
</dbReference>
<name>A0ABM8C1H2_9BURK</name>
<dbReference type="InterPro" id="IPR007016">
    <property type="entry name" value="O-antigen_ligase-rel_domated"/>
</dbReference>
<protein>
    <recommendedName>
        <fullName evidence="6">O-antigen ligase-related domain-containing protein</fullName>
    </recommendedName>
</protein>
<dbReference type="RefSeq" id="WP_281912052.1">
    <property type="nucleotide sequence ID" value="NZ_AP026966.1"/>
</dbReference>
<evidence type="ECO:0000256" key="1">
    <source>
        <dbReference type="ARBA" id="ARBA00004141"/>
    </source>
</evidence>
<reference evidence="7" key="1">
    <citation type="submission" date="2022-11" db="EMBL/GenBank/DDBJ databases">
        <title>Isolation and characterization of PLA-degrading bacterium Massilia sp. from Antarctic soil.</title>
        <authorList>
            <person name="Sato K."/>
            <person name="Gomez-Fuentes C."/>
            <person name="Ahmad S.A."/>
            <person name="Zulkharnain A."/>
        </authorList>
    </citation>
    <scope>NUCLEOTIDE SEQUENCE</scope>
    <source>
        <strain evidence="7">N-3</strain>
    </source>
</reference>
<proteinExistence type="predicted"/>
<feature type="transmembrane region" description="Helical" evidence="5">
    <location>
        <begin position="334"/>
        <end position="353"/>
    </location>
</feature>
<dbReference type="PANTHER" id="PTHR37422:SF23">
    <property type="entry name" value="TEICHURONIC ACID BIOSYNTHESIS PROTEIN TUAE"/>
    <property type="match status" value="1"/>
</dbReference>
<accession>A0ABM8C1H2</accession>
<evidence type="ECO:0000259" key="6">
    <source>
        <dbReference type="Pfam" id="PF04932"/>
    </source>
</evidence>
<organism evidence="7 8">
    <name type="scientific">Massilia varians</name>
    <dbReference type="NCBI Taxonomy" id="457921"/>
    <lineage>
        <taxon>Bacteria</taxon>
        <taxon>Pseudomonadati</taxon>
        <taxon>Pseudomonadota</taxon>
        <taxon>Betaproteobacteria</taxon>
        <taxon>Burkholderiales</taxon>
        <taxon>Oxalobacteraceae</taxon>
        <taxon>Telluria group</taxon>
        <taxon>Massilia</taxon>
    </lineage>
</organism>
<comment type="subcellular location">
    <subcellularLocation>
        <location evidence="1">Membrane</location>
        <topology evidence="1">Multi-pass membrane protein</topology>
    </subcellularLocation>
</comment>
<evidence type="ECO:0000313" key="7">
    <source>
        <dbReference type="EMBL" id="BDT57024.1"/>
    </source>
</evidence>
<evidence type="ECO:0000256" key="5">
    <source>
        <dbReference type="SAM" id="Phobius"/>
    </source>
</evidence>
<feature type="transmembrane region" description="Helical" evidence="5">
    <location>
        <begin position="21"/>
        <end position="46"/>
    </location>
</feature>
<keyword evidence="8" id="KW-1185">Reference proteome</keyword>
<feature type="transmembrane region" description="Helical" evidence="5">
    <location>
        <begin position="365"/>
        <end position="388"/>
    </location>
</feature>
<dbReference type="Proteomes" id="UP001163336">
    <property type="component" value="Chromosome"/>
</dbReference>
<evidence type="ECO:0000256" key="2">
    <source>
        <dbReference type="ARBA" id="ARBA00022692"/>
    </source>
</evidence>
<feature type="transmembrane region" description="Helical" evidence="5">
    <location>
        <begin position="220"/>
        <end position="239"/>
    </location>
</feature>
<evidence type="ECO:0000256" key="4">
    <source>
        <dbReference type="ARBA" id="ARBA00023136"/>
    </source>
</evidence>
<feature type="domain" description="O-antigen ligase-related" evidence="6">
    <location>
        <begin position="183"/>
        <end position="341"/>
    </location>
</feature>
<keyword evidence="4 5" id="KW-0472">Membrane</keyword>
<feature type="transmembrane region" description="Helical" evidence="5">
    <location>
        <begin position="66"/>
        <end position="83"/>
    </location>
</feature>
<sequence length="423" mass="45104">MRACRVSLQPGIRAAIATLPVAFLLSSLVTGIGIGLAGFLFLGIALWQWRASRAHLARDWPALRPVVLAFAAYAAYALFLHLARATGWRTVDAPLRMLLALALVPVLRMAQLDARPWWIGACAGALAAAALAAWERWGAGVERAGGFLNPIVFGNLALVLVLVALASLLDPRMRRHWWWPAAAALAGAVASLLSGSRGGWLALPPAFLLLWTQRRHIPRALPGGLALAMAALVVLAYAVPATGVRARVAVGLSDLALYRDGNPLPTSLSVRLELWKAAGMLASEHPLAGIDTPAYKARMRAWIAEGRLSPAVFAPPEPPHLHNDALQALVTRGLPGLACWLAIILAPLCWFGLRLRRAASGEQAAPALAGLLVVVSYVMAGLSEVMFWSMKASLLYAMLVFAFMACCLQAADPLRRQAPPACV</sequence>
<gene>
    <name evidence="7" type="ORF">MasN3_05180</name>
</gene>
<feature type="transmembrane region" description="Helical" evidence="5">
    <location>
        <begin position="394"/>
        <end position="411"/>
    </location>
</feature>
<dbReference type="PANTHER" id="PTHR37422">
    <property type="entry name" value="TEICHURONIC ACID BIOSYNTHESIS PROTEIN TUAE"/>
    <property type="match status" value="1"/>
</dbReference>
<feature type="transmembrane region" description="Helical" evidence="5">
    <location>
        <begin position="181"/>
        <end position="208"/>
    </location>
</feature>